<sequence length="71" mass="7936">MEELNSLSLERLQLVCDYTNLAAQLESHLASVRLGISKARTLRGVVLSNLFNIEAQTLTPSSWYVNGYSFC</sequence>
<name>A0A0B1STI9_OESDE</name>
<protein>
    <submittedName>
        <fullName evidence="1">Uncharacterized protein</fullName>
    </submittedName>
</protein>
<gene>
    <name evidence="1" type="ORF">OESDEN_13054</name>
</gene>
<evidence type="ECO:0000313" key="1">
    <source>
        <dbReference type="EMBL" id="KHJ87176.1"/>
    </source>
</evidence>
<proteinExistence type="predicted"/>
<organism evidence="1 2">
    <name type="scientific">Oesophagostomum dentatum</name>
    <name type="common">Nodular worm</name>
    <dbReference type="NCBI Taxonomy" id="61180"/>
    <lineage>
        <taxon>Eukaryota</taxon>
        <taxon>Metazoa</taxon>
        <taxon>Ecdysozoa</taxon>
        <taxon>Nematoda</taxon>
        <taxon>Chromadorea</taxon>
        <taxon>Rhabditida</taxon>
        <taxon>Rhabditina</taxon>
        <taxon>Rhabditomorpha</taxon>
        <taxon>Strongyloidea</taxon>
        <taxon>Strongylidae</taxon>
        <taxon>Oesophagostomum</taxon>
    </lineage>
</organism>
<accession>A0A0B1STI9</accession>
<dbReference type="OrthoDB" id="5826082at2759"/>
<dbReference type="AlphaFoldDB" id="A0A0B1STI9"/>
<dbReference type="EMBL" id="KN558346">
    <property type="protein sequence ID" value="KHJ87176.1"/>
    <property type="molecule type" value="Genomic_DNA"/>
</dbReference>
<reference evidence="1 2" key="1">
    <citation type="submission" date="2014-03" db="EMBL/GenBank/DDBJ databases">
        <title>Draft genome of the hookworm Oesophagostomum dentatum.</title>
        <authorList>
            <person name="Mitreva M."/>
        </authorList>
    </citation>
    <scope>NUCLEOTIDE SEQUENCE [LARGE SCALE GENOMIC DNA]</scope>
    <source>
        <strain evidence="1 2">OD-Hann</strain>
    </source>
</reference>
<keyword evidence="2" id="KW-1185">Reference proteome</keyword>
<dbReference type="Proteomes" id="UP000053660">
    <property type="component" value="Unassembled WGS sequence"/>
</dbReference>
<evidence type="ECO:0000313" key="2">
    <source>
        <dbReference type="Proteomes" id="UP000053660"/>
    </source>
</evidence>